<reference evidence="1 2" key="1">
    <citation type="submission" date="2019-03" db="EMBL/GenBank/DDBJ databases">
        <title>Genomic Encyclopedia of Type Strains, Phase III (KMG-III): the genomes of soil and plant-associated and newly described type strains.</title>
        <authorList>
            <person name="Whitman W."/>
        </authorList>
    </citation>
    <scope>NUCLEOTIDE SEQUENCE [LARGE SCALE GENOMIC DNA]</scope>
    <source>
        <strain evidence="1 2">VKM Ac-2575</strain>
    </source>
</reference>
<gene>
    <name evidence="1" type="ORF">EV138_3614</name>
</gene>
<keyword evidence="2" id="KW-1185">Reference proteome</keyword>
<organism evidence="1 2">
    <name type="scientific">Kribbella voronezhensis</name>
    <dbReference type="NCBI Taxonomy" id="2512212"/>
    <lineage>
        <taxon>Bacteria</taxon>
        <taxon>Bacillati</taxon>
        <taxon>Actinomycetota</taxon>
        <taxon>Actinomycetes</taxon>
        <taxon>Propionibacteriales</taxon>
        <taxon>Kribbellaceae</taxon>
        <taxon>Kribbella</taxon>
    </lineage>
</organism>
<dbReference type="EMBL" id="SOCE01000001">
    <property type="protein sequence ID" value="TDU90032.1"/>
    <property type="molecule type" value="Genomic_DNA"/>
</dbReference>
<evidence type="ECO:0008006" key="3">
    <source>
        <dbReference type="Google" id="ProtNLM"/>
    </source>
</evidence>
<protein>
    <recommendedName>
        <fullName evidence="3">ATP-grasp domain-containing protein</fullName>
    </recommendedName>
</protein>
<name>A0A4R7TD28_9ACTN</name>
<dbReference type="SUPFAM" id="SSF56059">
    <property type="entry name" value="Glutathione synthetase ATP-binding domain-like"/>
    <property type="match status" value="1"/>
</dbReference>
<dbReference type="RefSeq" id="WP_133980006.1">
    <property type="nucleotide sequence ID" value="NZ_SOCE01000001.1"/>
</dbReference>
<dbReference type="AlphaFoldDB" id="A0A4R7TD28"/>
<proteinExistence type="predicted"/>
<dbReference type="Proteomes" id="UP000295151">
    <property type="component" value="Unassembled WGS sequence"/>
</dbReference>
<dbReference type="OrthoDB" id="4446378at2"/>
<evidence type="ECO:0000313" key="2">
    <source>
        <dbReference type="Proteomes" id="UP000295151"/>
    </source>
</evidence>
<evidence type="ECO:0000313" key="1">
    <source>
        <dbReference type="EMBL" id="TDU90032.1"/>
    </source>
</evidence>
<accession>A0A4R7TD28</accession>
<comment type="caution">
    <text evidence="1">The sequence shown here is derived from an EMBL/GenBank/DDBJ whole genome shotgun (WGS) entry which is preliminary data.</text>
</comment>
<sequence length="270" mass="30626">MRAKILYVTDLSYPAKGRRYGDEDVYLTGRLREHFDLALCHPLDAAALMDAFDAVVVRNSGPVIHYQTGYDEFRAAAIDRGTRVFTQLTGKADMIGKQYLVDLSEAGYPVIPTTDSTPDSLPEATSYVVKPKLGSDSIGLRKVSRDELTHLSLDGLLAQPLIDFRYEVSFYFIDHDFQYALYVPDPAQRWELERYEPTDADRAFAQRFVDWNTIDHGIQRVDACRTATGELLLVELEDLNPFLSLELTDDTTRTRFVQRMAQSLTDLLAL</sequence>